<evidence type="ECO:0000313" key="1">
    <source>
        <dbReference type="EMBL" id="ABJ85955.1"/>
    </source>
</evidence>
<dbReference type="InterPro" id="IPR011013">
    <property type="entry name" value="Gal_mutarotase_sf_dom"/>
</dbReference>
<dbReference type="InterPro" id="IPR014718">
    <property type="entry name" value="GH-type_carb-bd"/>
</dbReference>
<dbReference type="PANTHER" id="PTHR10091:SF0">
    <property type="entry name" value="GALACTOSE MUTAROTASE"/>
    <property type="match status" value="1"/>
</dbReference>
<dbReference type="SUPFAM" id="SSF74650">
    <property type="entry name" value="Galactose mutarotase-like"/>
    <property type="match status" value="1"/>
</dbReference>
<dbReference type="FunCoup" id="Q01WL0">
    <property type="interactions" value="79"/>
</dbReference>
<reference evidence="1" key="1">
    <citation type="submission" date="2006-10" db="EMBL/GenBank/DDBJ databases">
        <title>Complete sequence of Solibacter usitatus Ellin6076.</title>
        <authorList>
            <consortium name="US DOE Joint Genome Institute"/>
            <person name="Copeland A."/>
            <person name="Lucas S."/>
            <person name="Lapidus A."/>
            <person name="Barry K."/>
            <person name="Detter J.C."/>
            <person name="Glavina del Rio T."/>
            <person name="Hammon N."/>
            <person name="Israni S."/>
            <person name="Dalin E."/>
            <person name="Tice H."/>
            <person name="Pitluck S."/>
            <person name="Thompson L.S."/>
            <person name="Brettin T."/>
            <person name="Bruce D."/>
            <person name="Han C."/>
            <person name="Tapia R."/>
            <person name="Gilna P."/>
            <person name="Schmutz J."/>
            <person name="Larimer F."/>
            <person name="Land M."/>
            <person name="Hauser L."/>
            <person name="Kyrpides N."/>
            <person name="Mikhailova N."/>
            <person name="Janssen P.H."/>
            <person name="Kuske C.R."/>
            <person name="Richardson P."/>
        </authorList>
    </citation>
    <scope>NUCLEOTIDE SEQUENCE</scope>
    <source>
        <strain evidence="1">Ellin6076</strain>
    </source>
</reference>
<dbReference type="GO" id="GO:0033499">
    <property type="term" value="P:galactose catabolic process via UDP-galactose, Leloir pathway"/>
    <property type="evidence" value="ECO:0007669"/>
    <property type="project" value="TreeGrafter"/>
</dbReference>
<dbReference type="GO" id="GO:0006006">
    <property type="term" value="P:glucose metabolic process"/>
    <property type="evidence" value="ECO:0007669"/>
    <property type="project" value="TreeGrafter"/>
</dbReference>
<organism evidence="1">
    <name type="scientific">Solibacter usitatus (strain Ellin6076)</name>
    <dbReference type="NCBI Taxonomy" id="234267"/>
    <lineage>
        <taxon>Bacteria</taxon>
        <taxon>Pseudomonadati</taxon>
        <taxon>Acidobacteriota</taxon>
        <taxon>Terriglobia</taxon>
        <taxon>Bryobacterales</taxon>
        <taxon>Solibacteraceae</taxon>
        <taxon>Candidatus Solibacter</taxon>
    </lineage>
</organism>
<proteinExistence type="predicted"/>
<dbReference type="GO" id="GO:0004034">
    <property type="term" value="F:aldose 1-epimerase activity"/>
    <property type="evidence" value="ECO:0007669"/>
    <property type="project" value="TreeGrafter"/>
</dbReference>
<accession>Q01WL0</accession>
<gene>
    <name evidence="1" type="ordered locus">Acid_4998</name>
</gene>
<dbReference type="EMBL" id="CP000473">
    <property type="protein sequence ID" value="ABJ85955.1"/>
    <property type="molecule type" value="Genomic_DNA"/>
</dbReference>
<dbReference type="eggNOG" id="COG2017">
    <property type="taxonomic scope" value="Bacteria"/>
</dbReference>
<name>Q01WL0_SOLUE</name>
<dbReference type="KEGG" id="sus:Acid_4998"/>
<dbReference type="HOGENOM" id="CLU_052486_2_0_0"/>
<dbReference type="CDD" id="cd01081">
    <property type="entry name" value="Aldose_epim"/>
    <property type="match status" value="1"/>
</dbReference>
<dbReference type="GO" id="GO:0030246">
    <property type="term" value="F:carbohydrate binding"/>
    <property type="evidence" value="ECO:0007669"/>
    <property type="project" value="InterPro"/>
</dbReference>
<dbReference type="STRING" id="234267.Acid_4998"/>
<protein>
    <submittedName>
        <fullName evidence="1">Aldose 1-epimerase</fullName>
    </submittedName>
</protein>
<sequence length="327" mass="36762">MRDYAVVRQPLDGIDVVRLVDSSRNVEFAIAPAIGNTAFEWKVRDRNYLYFPYTDGISEFARKPKFCGVPFLAPWANRIQGDSYWANGKHYLLNAGLGNLNLDGNKNPIHGLLTYSDLWKVAEARADNRSAWLTSRLEFWKHPDLMAQFPFPHTLTMTYRLREGVVEVQTTIENHGAAPMPVGVGYHPYFRLHDVHRDEWHVHLAARDHLTLNAQLIPTGESRPIEFADPHSLSSGQLDDVFGNLVRGADGLARFYVEGGRERITVTYGPKYTVAVVYAPKGEDFICFEPMAAITNAFNLAHAGLYKGLQSIPPAASWTESFWLAAA</sequence>
<dbReference type="OrthoDB" id="9795355at2"/>
<dbReference type="InParanoid" id="Q01WL0"/>
<dbReference type="InterPro" id="IPR008183">
    <property type="entry name" value="Aldose_1/G6P_1-epimerase"/>
</dbReference>
<dbReference type="Gene3D" id="2.70.98.10">
    <property type="match status" value="1"/>
</dbReference>
<dbReference type="AlphaFoldDB" id="Q01WL0"/>
<dbReference type="PANTHER" id="PTHR10091">
    <property type="entry name" value="ALDOSE-1-EPIMERASE"/>
    <property type="match status" value="1"/>
</dbReference>
<dbReference type="Pfam" id="PF01263">
    <property type="entry name" value="Aldose_epim"/>
    <property type="match status" value="1"/>
</dbReference>